<gene>
    <name evidence="4" type="primary">LOC100367435</name>
</gene>
<dbReference type="RefSeq" id="XP_006822068.1">
    <property type="nucleotide sequence ID" value="XM_006822005.1"/>
</dbReference>
<dbReference type="Pfam" id="PF00568">
    <property type="entry name" value="WH1"/>
    <property type="match status" value="1"/>
</dbReference>
<evidence type="ECO:0000313" key="4">
    <source>
        <dbReference type="RefSeq" id="XP_006822068.1"/>
    </source>
</evidence>
<dbReference type="Proteomes" id="UP000694865">
    <property type="component" value="Unplaced"/>
</dbReference>
<sequence>MGRVLDLQISVPGTKLLKSGDCFVQWRDTVQGGVWGLNFVSEADAYCFVKACTPSNRPPLHHTNSSVSLPLEPPPGVQLPPSPEDSGGYITDIDQLIAEDNDVFTSTPKENSCTARVYHSKMKLWKRIPSCRQIVKNM</sequence>
<evidence type="ECO:0000259" key="2">
    <source>
        <dbReference type="PROSITE" id="PS50229"/>
    </source>
</evidence>
<feature type="region of interest" description="Disordered" evidence="1">
    <location>
        <begin position="62"/>
        <end position="81"/>
    </location>
</feature>
<dbReference type="GeneID" id="100367435"/>
<proteinExistence type="predicted"/>
<dbReference type="PROSITE" id="PS50229">
    <property type="entry name" value="WH1"/>
    <property type="match status" value="1"/>
</dbReference>
<evidence type="ECO:0000313" key="3">
    <source>
        <dbReference type="Proteomes" id="UP000694865"/>
    </source>
</evidence>
<organism evidence="3 4">
    <name type="scientific">Saccoglossus kowalevskii</name>
    <name type="common">Acorn worm</name>
    <dbReference type="NCBI Taxonomy" id="10224"/>
    <lineage>
        <taxon>Eukaryota</taxon>
        <taxon>Metazoa</taxon>
        <taxon>Hemichordata</taxon>
        <taxon>Enteropneusta</taxon>
        <taxon>Harrimaniidae</taxon>
        <taxon>Saccoglossus</taxon>
    </lineage>
</organism>
<dbReference type="SUPFAM" id="SSF50729">
    <property type="entry name" value="PH domain-like"/>
    <property type="match status" value="1"/>
</dbReference>
<name>A0ABM0MPX7_SACKO</name>
<feature type="compositionally biased region" description="Pro residues" evidence="1">
    <location>
        <begin position="71"/>
        <end position="81"/>
    </location>
</feature>
<feature type="domain" description="WH1" evidence="2">
    <location>
        <begin position="1"/>
        <end position="59"/>
    </location>
</feature>
<dbReference type="Gene3D" id="2.30.29.30">
    <property type="entry name" value="Pleckstrin-homology domain (PH domain)/Phosphotyrosine-binding domain (PTB)"/>
    <property type="match status" value="1"/>
</dbReference>
<dbReference type="InterPro" id="IPR000697">
    <property type="entry name" value="WH1/EVH1_dom"/>
</dbReference>
<protein>
    <submittedName>
        <fullName evidence="4">Protein still life, isoform SIF type 1-like</fullName>
    </submittedName>
</protein>
<evidence type="ECO:0000256" key="1">
    <source>
        <dbReference type="SAM" id="MobiDB-lite"/>
    </source>
</evidence>
<dbReference type="InterPro" id="IPR011993">
    <property type="entry name" value="PH-like_dom_sf"/>
</dbReference>
<keyword evidence="3" id="KW-1185">Reference proteome</keyword>
<accession>A0ABM0MPX7</accession>
<reference evidence="4" key="1">
    <citation type="submission" date="2025-08" db="UniProtKB">
        <authorList>
            <consortium name="RefSeq"/>
        </authorList>
    </citation>
    <scope>IDENTIFICATION</scope>
    <source>
        <tissue evidence="4">Testes</tissue>
    </source>
</reference>